<sequence length="331" mass="36326">MRFVIPSLPQHAWVQTLSTLGVKRAGSRQTVIQPDGGECVEDALVNSYAGVARLRIRGGGRRTCLQGASSRVCLASSGSVGGKYWPAGLICSHVIDPFLNSLNQIMSNRPIWKNLLKAFGTGSIEHNELLDDALLLTTTHSPAEAYLKMTTAAESPKLLQGKPGFGQVVECVPWKLFFETTPLALWTNNRLAGVRVAIFTLPLLTRPTWLGVPTVGGNRLAHEGLPAPQARSMRQESGPVPPDHNTQPTVQHFLKQTVTLNVWLDHPLLRINVWELSDPPMISETWKVIDAAENDEQNLGYLSRPPASNLPFSQYFRAGTRQQSNTLSSKP</sequence>
<dbReference type="EMBL" id="KN832141">
    <property type="protein sequence ID" value="KIN93715.1"/>
    <property type="molecule type" value="Genomic_DNA"/>
</dbReference>
<name>A0A0C3ND10_PISTI</name>
<gene>
    <name evidence="2" type="ORF">M404DRAFT_11379</name>
</gene>
<evidence type="ECO:0000313" key="2">
    <source>
        <dbReference type="EMBL" id="KIN93715.1"/>
    </source>
</evidence>
<dbReference type="Proteomes" id="UP000054217">
    <property type="component" value="Unassembled WGS sequence"/>
</dbReference>
<dbReference type="HOGENOM" id="CLU_839683_0_0_1"/>
<dbReference type="AlphaFoldDB" id="A0A0C3ND10"/>
<dbReference type="InParanoid" id="A0A0C3ND10"/>
<keyword evidence="3" id="KW-1185">Reference proteome</keyword>
<feature type="region of interest" description="Disordered" evidence="1">
    <location>
        <begin position="227"/>
        <end position="246"/>
    </location>
</feature>
<organism evidence="2 3">
    <name type="scientific">Pisolithus tinctorius Marx 270</name>
    <dbReference type="NCBI Taxonomy" id="870435"/>
    <lineage>
        <taxon>Eukaryota</taxon>
        <taxon>Fungi</taxon>
        <taxon>Dikarya</taxon>
        <taxon>Basidiomycota</taxon>
        <taxon>Agaricomycotina</taxon>
        <taxon>Agaricomycetes</taxon>
        <taxon>Agaricomycetidae</taxon>
        <taxon>Boletales</taxon>
        <taxon>Sclerodermatineae</taxon>
        <taxon>Pisolithaceae</taxon>
        <taxon>Pisolithus</taxon>
    </lineage>
</organism>
<reference evidence="2 3" key="1">
    <citation type="submission" date="2014-04" db="EMBL/GenBank/DDBJ databases">
        <authorList>
            <consortium name="DOE Joint Genome Institute"/>
            <person name="Kuo A."/>
            <person name="Kohler A."/>
            <person name="Costa M.D."/>
            <person name="Nagy L.G."/>
            <person name="Floudas D."/>
            <person name="Copeland A."/>
            <person name="Barry K.W."/>
            <person name="Cichocki N."/>
            <person name="Veneault-Fourrey C."/>
            <person name="LaButti K."/>
            <person name="Lindquist E.A."/>
            <person name="Lipzen A."/>
            <person name="Lundell T."/>
            <person name="Morin E."/>
            <person name="Murat C."/>
            <person name="Sun H."/>
            <person name="Tunlid A."/>
            <person name="Henrissat B."/>
            <person name="Grigoriev I.V."/>
            <person name="Hibbett D.S."/>
            <person name="Martin F."/>
            <person name="Nordberg H.P."/>
            <person name="Cantor M.N."/>
            <person name="Hua S.X."/>
        </authorList>
    </citation>
    <scope>NUCLEOTIDE SEQUENCE [LARGE SCALE GENOMIC DNA]</scope>
    <source>
        <strain evidence="2 3">Marx 270</strain>
    </source>
</reference>
<evidence type="ECO:0000256" key="1">
    <source>
        <dbReference type="SAM" id="MobiDB-lite"/>
    </source>
</evidence>
<reference evidence="3" key="2">
    <citation type="submission" date="2015-01" db="EMBL/GenBank/DDBJ databases">
        <title>Evolutionary Origins and Diversification of the Mycorrhizal Mutualists.</title>
        <authorList>
            <consortium name="DOE Joint Genome Institute"/>
            <consortium name="Mycorrhizal Genomics Consortium"/>
            <person name="Kohler A."/>
            <person name="Kuo A."/>
            <person name="Nagy L.G."/>
            <person name="Floudas D."/>
            <person name="Copeland A."/>
            <person name="Barry K.W."/>
            <person name="Cichocki N."/>
            <person name="Veneault-Fourrey C."/>
            <person name="LaButti K."/>
            <person name="Lindquist E.A."/>
            <person name="Lipzen A."/>
            <person name="Lundell T."/>
            <person name="Morin E."/>
            <person name="Murat C."/>
            <person name="Riley R."/>
            <person name="Ohm R."/>
            <person name="Sun H."/>
            <person name="Tunlid A."/>
            <person name="Henrissat B."/>
            <person name="Grigoriev I.V."/>
            <person name="Hibbett D.S."/>
            <person name="Martin F."/>
        </authorList>
    </citation>
    <scope>NUCLEOTIDE SEQUENCE [LARGE SCALE GENOMIC DNA]</scope>
    <source>
        <strain evidence="3">Marx 270</strain>
    </source>
</reference>
<accession>A0A0C3ND10</accession>
<protein>
    <submittedName>
        <fullName evidence="2">Uncharacterized protein</fullName>
    </submittedName>
</protein>
<proteinExistence type="predicted"/>
<evidence type="ECO:0000313" key="3">
    <source>
        <dbReference type="Proteomes" id="UP000054217"/>
    </source>
</evidence>